<organism evidence="1 2">
    <name type="scientific">Russula earlei</name>
    <dbReference type="NCBI Taxonomy" id="71964"/>
    <lineage>
        <taxon>Eukaryota</taxon>
        <taxon>Fungi</taxon>
        <taxon>Dikarya</taxon>
        <taxon>Basidiomycota</taxon>
        <taxon>Agaricomycotina</taxon>
        <taxon>Agaricomycetes</taxon>
        <taxon>Russulales</taxon>
        <taxon>Russulaceae</taxon>
        <taxon>Russula</taxon>
    </lineage>
</organism>
<name>A0ACC0UGT9_9AGAM</name>
<keyword evidence="2" id="KW-1185">Reference proteome</keyword>
<comment type="caution">
    <text evidence="1">The sequence shown here is derived from an EMBL/GenBank/DDBJ whole genome shotgun (WGS) entry which is preliminary data.</text>
</comment>
<dbReference type="Proteomes" id="UP001207468">
    <property type="component" value="Unassembled WGS sequence"/>
</dbReference>
<reference evidence="1" key="1">
    <citation type="submission" date="2021-03" db="EMBL/GenBank/DDBJ databases">
        <title>Evolutionary priming and transition to the ectomycorrhizal habit in an iconic lineage of mushroom-forming fungi: is preadaptation a requirement?</title>
        <authorList>
            <consortium name="DOE Joint Genome Institute"/>
            <person name="Looney B.P."/>
            <person name="Miyauchi S."/>
            <person name="Morin E."/>
            <person name="Drula E."/>
            <person name="Courty P.E."/>
            <person name="Chicoki N."/>
            <person name="Fauchery L."/>
            <person name="Kohler A."/>
            <person name="Kuo A."/>
            <person name="LaButti K."/>
            <person name="Pangilinan J."/>
            <person name="Lipzen A."/>
            <person name="Riley R."/>
            <person name="Andreopoulos W."/>
            <person name="He G."/>
            <person name="Johnson J."/>
            <person name="Barry K.W."/>
            <person name="Grigoriev I.V."/>
            <person name="Nagy L."/>
            <person name="Hibbett D."/>
            <person name="Henrissat B."/>
            <person name="Matheny P.B."/>
            <person name="Labbe J."/>
            <person name="Martin A.F."/>
        </authorList>
    </citation>
    <scope>NUCLEOTIDE SEQUENCE</scope>
    <source>
        <strain evidence="1">BPL698</strain>
    </source>
</reference>
<accession>A0ACC0UGT9</accession>
<evidence type="ECO:0000313" key="2">
    <source>
        <dbReference type="Proteomes" id="UP001207468"/>
    </source>
</evidence>
<dbReference type="EMBL" id="JAGFNK010000032">
    <property type="protein sequence ID" value="KAI9510853.1"/>
    <property type="molecule type" value="Genomic_DNA"/>
</dbReference>
<gene>
    <name evidence="1" type="ORF">F5148DRAFT_1274543</name>
</gene>
<proteinExistence type="predicted"/>
<sequence>MARDRLAAMRVGHSIWSDDILNHKISTRRPRDKVLRRVLPMPPIPQSGPHRTNHPPNRFLTFFLKISSIQDELRRFDANVSRVSDLHSRSLNNTDDALSQQLATALDELVAETRALSNEIKKQIQDLEMEPVPQGQDPRIRKNQISLVRSKFIEALQNYQQAEQQYRARYRQRVERQFKIVKPDATPEEVAAVVQSDQGAGGQIFAQALTSSTRYGESRVAYREVQERHEDIRKIDRTLAELAQMFSDLDVMIAQQDDTIKAIEDSAIQVNKDTEAGLGQTEKAVVHARSARRKRWFCFFIFLLVLAAVGIAVGLTVGKGNH</sequence>
<evidence type="ECO:0000313" key="1">
    <source>
        <dbReference type="EMBL" id="KAI9510853.1"/>
    </source>
</evidence>
<protein>
    <submittedName>
        <fullName evidence="1">t-SNARE</fullName>
    </submittedName>
</protein>